<dbReference type="Pfam" id="PF09148">
    <property type="entry name" value="DUF1934"/>
    <property type="match status" value="1"/>
</dbReference>
<organism evidence="1 2">
    <name type="scientific">Salipaludibacillus neizhouensis</name>
    <dbReference type="NCBI Taxonomy" id="885475"/>
    <lineage>
        <taxon>Bacteria</taxon>
        <taxon>Bacillati</taxon>
        <taxon>Bacillota</taxon>
        <taxon>Bacilli</taxon>
        <taxon>Bacillales</taxon>
        <taxon>Bacillaceae</taxon>
    </lineage>
</organism>
<proteinExistence type="predicted"/>
<reference evidence="1 2" key="1">
    <citation type="submission" date="2017-10" db="EMBL/GenBank/DDBJ databases">
        <title>Bacillus sp. nov., a halophilic bacterium isolated from a Keqin Lake.</title>
        <authorList>
            <person name="Wang H."/>
        </authorList>
    </citation>
    <scope>NUCLEOTIDE SEQUENCE [LARGE SCALE GENOMIC DNA]</scope>
    <source>
        <strain evidence="1 2">KCTC 13187</strain>
    </source>
</reference>
<gene>
    <name evidence="1" type="ORF">CR203_05505</name>
</gene>
<protein>
    <recommendedName>
        <fullName evidence="3">DUF1934 domain-containing protein</fullName>
    </recommendedName>
</protein>
<evidence type="ECO:0008006" key="3">
    <source>
        <dbReference type="Google" id="ProtNLM"/>
    </source>
</evidence>
<evidence type="ECO:0000313" key="2">
    <source>
        <dbReference type="Proteomes" id="UP000281498"/>
    </source>
</evidence>
<keyword evidence="2" id="KW-1185">Reference proteome</keyword>
<sequence>MSSNGVNVTVNVKTTIRDGKAKEVHQMAAEGQLFQRGQQTVLRFNEPKEEEKDKQTVQTVKLHKGEMSVLRKGGISMNQRFIPGQKTEGIYHSPFGPMSMSTDTKEFDYHWDEQELEGYIDLRYKLIMQSSNTGNYHMHVSIKEV</sequence>
<dbReference type="RefSeq" id="WP_110938300.1">
    <property type="nucleotide sequence ID" value="NZ_KZ614147.1"/>
</dbReference>
<dbReference type="Gene3D" id="2.40.128.20">
    <property type="match status" value="1"/>
</dbReference>
<dbReference type="AlphaFoldDB" id="A0A3A9KBV1"/>
<comment type="caution">
    <text evidence="1">The sequence shown here is derived from an EMBL/GenBank/DDBJ whole genome shotgun (WGS) entry which is preliminary data.</text>
</comment>
<dbReference type="InterPro" id="IPR012674">
    <property type="entry name" value="Calycin"/>
</dbReference>
<accession>A0A3A9KBV1</accession>
<dbReference type="EMBL" id="PDOE01000002">
    <property type="protein sequence ID" value="RKL67961.1"/>
    <property type="molecule type" value="Genomic_DNA"/>
</dbReference>
<name>A0A3A9KBV1_9BACI</name>
<dbReference type="Proteomes" id="UP000281498">
    <property type="component" value="Unassembled WGS sequence"/>
</dbReference>
<dbReference type="OrthoDB" id="2352933at2"/>
<dbReference type="SUPFAM" id="SSF50814">
    <property type="entry name" value="Lipocalins"/>
    <property type="match status" value="1"/>
</dbReference>
<evidence type="ECO:0000313" key="1">
    <source>
        <dbReference type="EMBL" id="RKL67961.1"/>
    </source>
</evidence>
<dbReference type="InterPro" id="IPR015231">
    <property type="entry name" value="DUF1934"/>
</dbReference>